<gene>
    <name evidence="2" type="ORF">SAMN02746065_11611</name>
</gene>
<proteinExistence type="predicted"/>
<protein>
    <submittedName>
        <fullName evidence="2">Uncharacterized protein</fullName>
    </submittedName>
</protein>
<keyword evidence="1" id="KW-0472">Membrane</keyword>
<keyword evidence="3" id="KW-1185">Reference proteome</keyword>
<reference evidence="2 3" key="1">
    <citation type="submission" date="2017-04" db="EMBL/GenBank/DDBJ databases">
        <authorList>
            <person name="Afonso C.L."/>
            <person name="Miller P.J."/>
            <person name="Scott M.A."/>
            <person name="Spackman E."/>
            <person name="Goraichik I."/>
            <person name="Dimitrov K.M."/>
            <person name="Suarez D.L."/>
            <person name="Swayne D.E."/>
        </authorList>
    </citation>
    <scope>NUCLEOTIDE SEQUENCE [LARGE SCALE GENOMIC DNA]</scope>
    <source>
        <strain evidence="2 3">DSM 3385</strain>
    </source>
</reference>
<dbReference type="EMBL" id="FWXY01000016">
    <property type="protein sequence ID" value="SMC93686.1"/>
    <property type="molecule type" value="Genomic_DNA"/>
</dbReference>
<evidence type="ECO:0000313" key="3">
    <source>
        <dbReference type="Proteomes" id="UP000192418"/>
    </source>
</evidence>
<dbReference type="RefSeq" id="WP_084070097.1">
    <property type="nucleotide sequence ID" value="NZ_FWXY01000016.1"/>
</dbReference>
<dbReference type="AlphaFoldDB" id="A0A1W2D929"/>
<keyword evidence="1" id="KW-1133">Transmembrane helix</keyword>
<dbReference type="STRING" id="1121400.SAMN02746065_11611"/>
<dbReference type="OrthoDB" id="5411222at2"/>
<name>A0A1W2D929_9BACT</name>
<accession>A0A1W2D929</accession>
<keyword evidence="1" id="KW-0812">Transmembrane</keyword>
<evidence type="ECO:0000313" key="2">
    <source>
        <dbReference type="EMBL" id="SMC93686.1"/>
    </source>
</evidence>
<organism evidence="2 3">
    <name type="scientific">Desulfocicer vacuolatum DSM 3385</name>
    <dbReference type="NCBI Taxonomy" id="1121400"/>
    <lineage>
        <taxon>Bacteria</taxon>
        <taxon>Pseudomonadati</taxon>
        <taxon>Thermodesulfobacteriota</taxon>
        <taxon>Desulfobacteria</taxon>
        <taxon>Desulfobacterales</taxon>
        <taxon>Desulfobacteraceae</taxon>
        <taxon>Desulfocicer</taxon>
    </lineage>
</organism>
<dbReference type="Proteomes" id="UP000192418">
    <property type="component" value="Unassembled WGS sequence"/>
</dbReference>
<evidence type="ECO:0000256" key="1">
    <source>
        <dbReference type="SAM" id="Phobius"/>
    </source>
</evidence>
<feature type="transmembrane region" description="Helical" evidence="1">
    <location>
        <begin position="12"/>
        <end position="30"/>
    </location>
</feature>
<feature type="transmembrane region" description="Helical" evidence="1">
    <location>
        <begin position="42"/>
        <end position="66"/>
    </location>
</feature>
<sequence>MHFLSKHLAIRIWITALAGIPLSFIMISPVSKEIPHLSPPVVYVLIICLVFIITGVGMNFMACQLIKNAIQNARKYEQNGQNKQCENQLIKAVSIYNSAFLLPWKKQNTVEKLTGAMARFSLTHDRATPLFINATTQFLKFCPHETDIAAQWLKKEAFFLPNDPDCDRALTLIARSQKDNISILPLLLHRFVKTRRCDFQARNLYTLCKKVRLLSPSMEQKILTIVPDAFTEFPAMDSLNSIPVPSDAKSNTAFSSPYQPK</sequence>